<dbReference type="EMBL" id="LRRQ01000063">
    <property type="protein sequence ID" value="OAM90247.1"/>
    <property type="molecule type" value="Genomic_DNA"/>
</dbReference>
<dbReference type="Pfam" id="PF16980">
    <property type="entry name" value="CitMHS_2"/>
    <property type="match status" value="1"/>
</dbReference>
<feature type="transmembrane region" description="Helical" evidence="1">
    <location>
        <begin position="189"/>
        <end position="213"/>
    </location>
</feature>
<feature type="transmembrane region" description="Helical" evidence="1">
    <location>
        <begin position="234"/>
        <end position="252"/>
    </location>
</feature>
<evidence type="ECO:0000313" key="2">
    <source>
        <dbReference type="EMBL" id="OAM90247.1"/>
    </source>
</evidence>
<dbReference type="InterPro" id="IPR031566">
    <property type="entry name" value="CitMHS_2"/>
</dbReference>
<dbReference type="RefSeq" id="WP_068768432.1">
    <property type="nucleotide sequence ID" value="NZ_CP109796.1"/>
</dbReference>
<feature type="transmembrane region" description="Helical" evidence="1">
    <location>
        <begin position="290"/>
        <end position="308"/>
    </location>
</feature>
<keyword evidence="3" id="KW-1185">Reference proteome</keyword>
<evidence type="ECO:0000313" key="3">
    <source>
        <dbReference type="Proteomes" id="UP000078486"/>
    </source>
</evidence>
<gene>
    <name evidence="2" type="ORF">AW736_01005</name>
</gene>
<keyword evidence="1" id="KW-0472">Membrane</keyword>
<comment type="caution">
    <text evidence="2">The sequence shown here is derived from an EMBL/GenBank/DDBJ whole genome shotgun (WGS) entry which is preliminary data.</text>
</comment>
<dbReference type="OrthoDB" id="9765532at2"/>
<name>A0A178ILS3_9BACT</name>
<protein>
    <submittedName>
        <fullName evidence="2">Sodium:proton antiporter</fullName>
    </submittedName>
</protein>
<feature type="transmembrane region" description="Helical" evidence="1">
    <location>
        <begin position="12"/>
        <end position="36"/>
    </location>
</feature>
<feature type="transmembrane region" description="Helical" evidence="1">
    <location>
        <begin position="379"/>
        <end position="399"/>
    </location>
</feature>
<evidence type="ECO:0000256" key="1">
    <source>
        <dbReference type="SAM" id="Phobius"/>
    </source>
</evidence>
<feature type="transmembrane region" description="Helical" evidence="1">
    <location>
        <begin position="112"/>
        <end position="135"/>
    </location>
</feature>
<feature type="transmembrane region" description="Helical" evidence="1">
    <location>
        <begin position="147"/>
        <end position="169"/>
    </location>
</feature>
<feature type="transmembrane region" description="Helical" evidence="1">
    <location>
        <begin position="81"/>
        <end position="100"/>
    </location>
</feature>
<keyword evidence="1" id="KW-0812">Transmembrane</keyword>
<accession>A0A178ILS3</accession>
<feature type="transmembrane region" description="Helical" evidence="1">
    <location>
        <begin position="48"/>
        <end position="65"/>
    </location>
</feature>
<proteinExistence type="predicted"/>
<dbReference type="Proteomes" id="UP000078486">
    <property type="component" value="Unassembled WGS sequence"/>
</dbReference>
<sequence length="443" mass="48471">MTCLPLLASASGAAIPLALIIPFVLLLMLIAVMPLMVAKVKHWWEHRYPFVAIGLGLLVVVYYLLRIPGGGETIAHTLEEYFSFICLIGALFTVAGGIHIKVKGSATPVGNIVFLAVGAVLANFIGTTGASMVLIRPWLRMNKIRLGAYHVIFFIFIVSNAGGALTPIGDPPLFLGYLRGVPFFWLIEHVFLIWLLVIGLILAVFFAIDFRAFKKTPSAVQSEIGESDTWRFEGGLNLLFLLVIIGAVFLPAKFFLREIVMLAAAAGSYFSTPRAVHAQNEFNFGPIREVAFLFAGIFMTMMPALGYLEQHGQEFGFKKPAQYYFAAGSLSSVLDNAPTYVNFLELAETTVRAEEPAAFAALGDEKHAAVRLLLERRPLLVIAVSLGAVFFGAMTYIGNGPNFMVKSIAESSGVRMPTFFGYILKYSLPFLLPILALVGWLFL</sequence>
<dbReference type="STRING" id="1184151.AW736_01005"/>
<organism evidence="2 3">
    <name type="scientific">Termitidicoccus mucosus</name>
    <dbReference type="NCBI Taxonomy" id="1184151"/>
    <lineage>
        <taxon>Bacteria</taxon>
        <taxon>Pseudomonadati</taxon>
        <taxon>Verrucomicrobiota</taxon>
        <taxon>Opitutia</taxon>
        <taxon>Opitutales</taxon>
        <taxon>Opitutaceae</taxon>
        <taxon>Termitidicoccus</taxon>
    </lineage>
</organism>
<dbReference type="AlphaFoldDB" id="A0A178ILS3"/>
<feature type="transmembrane region" description="Helical" evidence="1">
    <location>
        <begin position="419"/>
        <end position="442"/>
    </location>
</feature>
<reference evidence="2 3" key="1">
    <citation type="submission" date="2016-01" db="EMBL/GenBank/DDBJ databases">
        <title>High potential of lignocellulose degradation of a new Verrucomicrobia species.</title>
        <authorList>
            <person name="Wang Y."/>
            <person name="Shi Y."/>
            <person name="Qiu Z."/>
            <person name="Liu S."/>
            <person name="Yang H."/>
        </authorList>
    </citation>
    <scope>NUCLEOTIDE SEQUENCE [LARGE SCALE GENOMIC DNA]</scope>
    <source>
        <strain evidence="2 3">TSB47</strain>
    </source>
</reference>
<keyword evidence="1" id="KW-1133">Transmembrane helix</keyword>